<reference evidence="1 2" key="1">
    <citation type="journal article" date="2019" name="Commun. Biol.">
        <title>The bagworm genome reveals a unique fibroin gene that provides high tensile strength.</title>
        <authorList>
            <person name="Kono N."/>
            <person name="Nakamura H."/>
            <person name="Ohtoshi R."/>
            <person name="Tomita M."/>
            <person name="Numata K."/>
            <person name="Arakawa K."/>
        </authorList>
    </citation>
    <scope>NUCLEOTIDE SEQUENCE [LARGE SCALE GENOMIC DNA]</scope>
</reference>
<dbReference type="AlphaFoldDB" id="A0A4C1Y3X6"/>
<evidence type="ECO:0000313" key="1">
    <source>
        <dbReference type="EMBL" id="GBP69674.1"/>
    </source>
</evidence>
<organism evidence="1 2">
    <name type="scientific">Eumeta variegata</name>
    <name type="common">Bagworm moth</name>
    <name type="synonym">Eumeta japonica</name>
    <dbReference type="NCBI Taxonomy" id="151549"/>
    <lineage>
        <taxon>Eukaryota</taxon>
        <taxon>Metazoa</taxon>
        <taxon>Ecdysozoa</taxon>
        <taxon>Arthropoda</taxon>
        <taxon>Hexapoda</taxon>
        <taxon>Insecta</taxon>
        <taxon>Pterygota</taxon>
        <taxon>Neoptera</taxon>
        <taxon>Endopterygota</taxon>
        <taxon>Lepidoptera</taxon>
        <taxon>Glossata</taxon>
        <taxon>Ditrysia</taxon>
        <taxon>Tineoidea</taxon>
        <taxon>Psychidae</taxon>
        <taxon>Oiketicinae</taxon>
        <taxon>Eumeta</taxon>
    </lineage>
</organism>
<protein>
    <submittedName>
        <fullName evidence="1">Uncharacterized protein</fullName>
    </submittedName>
</protein>
<proteinExistence type="predicted"/>
<name>A0A4C1Y3X6_EUMVA</name>
<dbReference type="Proteomes" id="UP000299102">
    <property type="component" value="Unassembled WGS sequence"/>
</dbReference>
<comment type="caution">
    <text evidence="1">The sequence shown here is derived from an EMBL/GenBank/DDBJ whole genome shotgun (WGS) entry which is preliminary data.</text>
</comment>
<dbReference type="EMBL" id="BGZK01001048">
    <property type="protein sequence ID" value="GBP69674.1"/>
    <property type="molecule type" value="Genomic_DNA"/>
</dbReference>
<sequence length="144" mass="16442">MPRLACRHQSVAIECEYDNGDAQNDLFPPNLRSKVKLILEELITTLLWPTLSFGKFVRAAGIRRRAALAPRSGREALTQAAGKRGELMPRRVRGARLRLGKTARSARAHRSEQLRKSRMLNYYYYYVSTSDWNAAAGLRCERFS</sequence>
<gene>
    <name evidence="1" type="ORF">EVAR_49927_1</name>
</gene>
<accession>A0A4C1Y3X6</accession>
<keyword evidence="2" id="KW-1185">Reference proteome</keyword>
<evidence type="ECO:0000313" key="2">
    <source>
        <dbReference type="Proteomes" id="UP000299102"/>
    </source>
</evidence>